<organism evidence="1 2">
    <name type="scientific">Buddleja alternifolia</name>
    <dbReference type="NCBI Taxonomy" id="168488"/>
    <lineage>
        <taxon>Eukaryota</taxon>
        <taxon>Viridiplantae</taxon>
        <taxon>Streptophyta</taxon>
        <taxon>Embryophyta</taxon>
        <taxon>Tracheophyta</taxon>
        <taxon>Spermatophyta</taxon>
        <taxon>Magnoliopsida</taxon>
        <taxon>eudicotyledons</taxon>
        <taxon>Gunneridae</taxon>
        <taxon>Pentapetalae</taxon>
        <taxon>asterids</taxon>
        <taxon>lamiids</taxon>
        <taxon>Lamiales</taxon>
        <taxon>Scrophulariaceae</taxon>
        <taxon>Buddlejeae</taxon>
        <taxon>Buddleja</taxon>
    </lineage>
</organism>
<keyword evidence="2" id="KW-1185">Reference proteome</keyword>
<dbReference type="Proteomes" id="UP000826271">
    <property type="component" value="Unassembled WGS sequence"/>
</dbReference>
<gene>
    <name evidence="1" type="ORF">BUALT_Bualt07G0132000</name>
</gene>
<dbReference type="EMBL" id="WHWC01000007">
    <property type="protein sequence ID" value="KAG8379847.1"/>
    <property type="molecule type" value="Genomic_DNA"/>
</dbReference>
<name>A0AAV6XIJ2_9LAMI</name>
<reference evidence="1" key="1">
    <citation type="submission" date="2019-10" db="EMBL/GenBank/DDBJ databases">
        <authorList>
            <person name="Zhang R."/>
            <person name="Pan Y."/>
            <person name="Wang J."/>
            <person name="Ma R."/>
            <person name="Yu S."/>
        </authorList>
    </citation>
    <scope>NUCLEOTIDE SEQUENCE</scope>
    <source>
        <strain evidence="1">LA-IB0</strain>
        <tissue evidence="1">Leaf</tissue>
    </source>
</reference>
<comment type="caution">
    <text evidence="1">The sequence shown here is derived from an EMBL/GenBank/DDBJ whole genome shotgun (WGS) entry which is preliminary data.</text>
</comment>
<evidence type="ECO:0000313" key="2">
    <source>
        <dbReference type="Proteomes" id="UP000826271"/>
    </source>
</evidence>
<evidence type="ECO:0000313" key="1">
    <source>
        <dbReference type="EMBL" id="KAG8379847.1"/>
    </source>
</evidence>
<protein>
    <submittedName>
        <fullName evidence="1">Uncharacterized protein</fullName>
    </submittedName>
</protein>
<accession>A0AAV6XIJ2</accession>
<dbReference type="AlphaFoldDB" id="A0AAV6XIJ2"/>
<proteinExistence type="predicted"/>
<sequence length="143" mass="16006">MSRLGLLENLEVLKLKDKTFMGRCWEAADVYTINNVIGNHKEKSKKEKKYLKGQVQRDIEHLSIETDHPQPLLQHLSTEPDHPGFHLSTEAEVHILGFHLSTEAGVPIPGFHLSTEAGLPPIPSFHLSTEADLPPIPGLMIHQ</sequence>